<accession>A0ABM1SY68</accession>
<evidence type="ECO:0000313" key="9">
    <source>
        <dbReference type="RefSeq" id="XP_022248574.1"/>
    </source>
</evidence>
<name>A0ABM1SY68_LIMPO</name>
<dbReference type="InterPro" id="IPR000716">
    <property type="entry name" value="Thyroglobulin_1"/>
</dbReference>
<feature type="domain" description="WAP" evidence="7">
    <location>
        <begin position="190"/>
        <end position="244"/>
    </location>
</feature>
<dbReference type="RefSeq" id="XP_022248574.1">
    <property type="nucleotide sequence ID" value="XM_022392866.1"/>
</dbReference>
<comment type="function">
    <text evidence="1">Has antibacterial activity.</text>
</comment>
<keyword evidence="4" id="KW-0472">Membrane</keyword>
<dbReference type="PROSITE" id="PS51390">
    <property type="entry name" value="WAP"/>
    <property type="match status" value="2"/>
</dbReference>
<keyword evidence="8" id="KW-1185">Reference proteome</keyword>
<dbReference type="PROSITE" id="PS51162">
    <property type="entry name" value="THYROGLOBULIN_1_2"/>
    <property type="match status" value="2"/>
</dbReference>
<sequence>MKGQVVLLFLCLVSNLKHLHTEHRISTVKTVCFQEVQRILNTSPRISQNKILLKKRSPLPNSTDREINSKNQVRPNNFKDDLEDDFQNTFFAPSRFTLVIGLPQNDIAKDLEFTNLFDILKNIDSFDMMNNPVLKSGICPMPSVSTIFRSILQDCKDDCSFDEDCPGKQKCCVSDCGFKCLSPISILDSFATKPGTCPDSPRPQGDKNIWPCLVPHYQCYVDQECPGVSKCCVSACGSSCVDSPKSTIPSATSPKRIYMILKPPKCSPEGGYAVVQHQGTLSWCVDEMGKPLHHTLTIGIVLCDVDGNILKREEKQPVCPGSDHSPKVCTDECLSHQCPLHPNSVCVADPCNNCSTSFINQDDEEVNCEGENYTYSSQIVTPPIPVSTKCEVVRERHLQLGYPANSYIPHCDLNGQFLPQQCFTSEDGVENCWCVNEAGVRLGAEIFLKGTQTCETVILKKIKVVLGFSYNSSALSRSASEDIKRLVMRLLNDMDVEIEEDNVQVKISSSGVNVKFNLTGKNKVDAEFHLQEMIKNLSLEINGIKMSADLYISTFSHFLNSDATHENRILEHMLVNVQPNNDVQHLGSVVVLTVVAGGIGVLVLLLLVAVMIYKSSKRRYFPNFSKENLAFSSPTYGLLETNPQKKISVSDYLPFSKEIIISTVDGSVKSSFQKYEAPPPYNFPSQDTFTDQ</sequence>
<keyword evidence="4" id="KW-1133">Transmembrane helix</keyword>
<dbReference type="SMART" id="SM00217">
    <property type="entry name" value="WAP"/>
    <property type="match status" value="2"/>
</dbReference>
<dbReference type="Pfam" id="PF00086">
    <property type="entry name" value="Thyroglobulin_1"/>
    <property type="match status" value="2"/>
</dbReference>
<feature type="transmembrane region" description="Helical" evidence="4">
    <location>
        <begin position="586"/>
        <end position="613"/>
    </location>
</feature>
<dbReference type="CDD" id="cd00191">
    <property type="entry name" value="TY"/>
    <property type="match status" value="1"/>
</dbReference>
<dbReference type="SUPFAM" id="SSF57610">
    <property type="entry name" value="Thyroglobulin type-1 domain"/>
    <property type="match status" value="2"/>
</dbReference>
<keyword evidence="5" id="KW-0732">Signal</keyword>
<evidence type="ECO:0000256" key="2">
    <source>
        <dbReference type="ARBA" id="ARBA00023157"/>
    </source>
</evidence>
<dbReference type="PANTHER" id="PTHR19441:SF95">
    <property type="entry name" value="PERLWAPIN ISOFORM X1"/>
    <property type="match status" value="1"/>
</dbReference>
<comment type="caution">
    <text evidence="3">Lacks conserved residue(s) required for the propagation of feature annotation.</text>
</comment>
<dbReference type="Gene3D" id="4.10.800.10">
    <property type="entry name" value="Thyroglobulin type-1"/>
    <property type="match status" value="2"/>
</dbReference>
<dbReference type="InterPro" id="IPR008197">
    <property type="entry name" value="WAP_dom"/>
</dbReference>
<keyword evidence="2 3" id="KW-1015">Disulfide bond</keyword>
<evidence type="ECO:0000256" key="1">
    <source>
        <dbReference type="ARBA" id="ARBA00002878"/>
    </source>
</evidence>
<evidence type="ECO:0000256" key="5">
    <source>
        <dbReference type="SAM" id="SignalP"/>
    </source>
</evidence>
<feature type="domain" description="WAP" evidence="7">
    <location>
        <begin position="132"/>
        <end position="184"/>
    </location>
</feature>
<keyword evidence="4" id="KW-0812">Transmembrane</keyword>
<dbReference type="InterPro" id="IPR036857">
    <property type="entry name" value="Thyroglobulin_1_sf"/>
</dbReference>
<dbReference type="SUPFAM" id="SSF57256">
    <property type="entry name" value="Elafin-like"/>
    <property type="match status" value="1"/>
</dbReference>
<feature type="domain" description="Thyroglobulin type-1" evidence="6">
    <location>
        <begin position="387"/>
        <end position="454"/>
    </location>
</feature>
<dbReference type="InterPro" id="IPR036645">
    <property type="entry name" value="Elafin-like_sf"/>
</dbReference>
<evidence type="ECO:0000259" key="6">
    <source>
        <dbReference type="PROSITE" id="PS51162"/>
    </source>
</evidence>
<feature type="chain" id="PRO_5045664630" evidence="5">
    <location>
        <begin position="22"/>
        <end position="692"/>
    </location>
</feature>
<dbReference type="GeneID" id="106465053"/>
<evidence type="ECO:0000256" key="4">
    <source>
        <dbReference type="SAM" id="Phobius"/>
    </source>
</evidence>
<feature type="disulfide bond" evidence="3">
    <location>
        <begin position="434"/>
        <end position="454"/>
    </location>
</feature>
<proteinExistence type="predicted"/>
<protein>
    <submittedName>
        <fullName evidence="9">Uncharacterized protein LOC106465053 isoform X1</fullName>
    </submittedName>
</protein>
<dbReference type="InterPro" id="IPR050514">
    <property type="entry name" value="WAP_four-disulfide_core"/>
</dbReference>
<reference evidence="9" key="1">
    <citation type="submission" date="2025-08" db="UniProtKB">
        <authorList>
            <consortium name="RefSeq"/>
        </authorList>
    </citation>
    <scope>IDENTIFICATION</scope>
    <source>
        <tissue evidence="9">Muscle</tissue>
    </source>
</reference>
<organism evidence="8 9">
    <name type="scientific">Limulus polyphemus</name>
    <name type="common">Atlantic horseshoe crab</name>
    <dbReference type="NCBI Taxonomy" id="6850"/>
    <lineage>
        <taxon>Eukaryota</taxon>
        <taxon>Metazoa</taxon>
        <taxon>Ecdysozoa</taxon>
        <taxon>Arthropoda</taxon>
        <taxon>Chelicerata</taxon>
        <taxon>Merostomata</taxon>
        <taxon>Xiphosura</taxon>
        <taxon>Limulidae</taxon>
        <taxon>Limulus</taxon>
    </lineage>
</organism>
<evidence type="ECO:0000256" key="3">
    <source>
        <dbReference type="PROSITE-ProRule" id="PRU00500"/>
    </source>
</evidence>
<dbReference type="PANTHER" id="PTHR19441">
    <property type="entry name" value="WHEY ACDIC PROTEIN WAP"/>
    <property type="match status" value="1"/>
</dbReference>
<feature type="signal peptide" evidence="5">
    <location>
        <begin position="1"/>
        <end position="21"/>
    </location>
</feature>
<dbReference type="CDD" id="cd00199">
    <property type="entry name" value="WAP"/>
    <property type="match status" value="2"/>
</dbReference>
<dbReference type="SMART" id="SM00211">
    <property type="entry name" value="TY"/>
    <property type="match status" value="2"/>
</dbReference>
<dbReference type="Proteomes" id="UP000694941">
    <property type="component" value="Unplaced"/>
</dbReference>
<dbReference type="Pfam" id="PF00095">
    <property type="entry name" value="WAP"/>
    <property type="match status" value="2"/>
</dbReference>
<evidence type="ECO:0000313" key="8">
    <source>
        <dbReference type="Proteomes" id="UP000694941"/>
    </source>
</evidence>
<dbReference type="Gene3D" id="4.10.75.10">
    <property type="entry name" value="Elafin-like"/>
    <property type="match status" value="2"/>
</dbReference>
<dbReference type="PROSITE" id="PS00484">
    <property type="entry name" value="THYROGLOBULIN_1_1"/>
    <property type="match status" value="1"/>
</dbReference>
<evidence type="ECO:0000259" key="7">
    <source>
        <dbReference type="PROSITE" id="PS51390"/>
    </source>
</evidence>
<feature type="domain" description="Thyroglobulin type-1" evidence="6">
    <location>
        <begin position="237"/>
        <end position="319"/>
    </location>
</feature>
<gene>
    <name evidence="9" type="primary">LOC106465053</name>
</gene>